<dbReference type="SUPFAM" id="SSF50331">
    <property type="entry name" value="MOP-like"/>
    <property type="match status" value="1"/>
</dbReference>
<evidence type="ECO:0000313" key="1">
    <source>
        <dbReference type="EMBL" id="GAN32263.1"/>
    </source>
</evidence>
<dbReference type="Proteomes" id="UP000032309">
    <property type="component" value="Unassembled WGS sequence"/>
</dbReference>
<comment type="caution">
    <text evidence="1">The sequence shown here is derived from an EMBL/GenBank/DDBJ whole genome shotgun (WGS) entry which is preliminary data.</text>
</comment>
<reference evidence="2" key="1">
    <citation type="journal article" date="2015" name="Genome Announc.">
        <title>Draft Genome Sequence of an Anaerobic Ammonium-Oxidizing Bacterium, "Candidatus Brocadia sinica".</title>
        <authorList>
            <person name="Oshiki M."/>
            <person name="Shinyako-Hata K."/>
            <person name="Satoh H."/>
            <person name="Okabe S."/>
        </authorList>
    </citation>
    <scope>NUCLEOTIDE SEQUENCE [LARGE SCALE GENOMIC DNA]</scope>
    <source>
        <strain evidence="2">JPN1</strain>
    </source>
</reference>
<dbReference type="InterPro" id="IPR008995">
    <property type="entry name" value="Mo/tungstate-bd_C_term_dom"/>
</dbReference>
<accession>A0ABQ0JUA3</accession>
<dbReference type="EMBL" id="BAFN01000001">
    <property type="protein sequence ID" value="GAN32263.1"/>
    <property type="molecule type" value="Genomic_DNA"/>
</dbReference>
<proteinExistence type="predicted"/>
<organism evidence="1 2">
    <name type="scientific">Candidatus Brocadia sinica JPN1</name>
    <dbReference type="NCBI Taxonomy" id="1197129"/>
    <lineage>
        <taxon>Bacteria</taxon>
        <taxon>Pseudomonadati</taxon>
        <taxon>Planctomycetota</taxon>
        <taxon>Candidatus Brocadiia</taxon>
        <taxon>Candidatus Brocadiales</taxon>
        <taxon>Candidatus Brocadiaceae</taxon>
        <taxon>Candidatus Brocadia</taxon>
    </lineage>
</organism>
<keyword evidence="2" id="KW-1185">Reference proteome</keyword>
<protein>
    <submittedName>
        <fullName evidence="1">ABC-type sugar transport systems ATPase components</fullName>
    </submittedName>
</protein>
<keyword evidence="1" id="KW-0762">Sugar transport</keyword>
<name>A0ABQ0JUA3_9BACT</name>
<sequence length="81" mass="9845">MVCWTKGHERGDAFLFFRLYQVQVEQNGFYEGVIIKREFIGGRYRYYIEIPKGEIKFYNQKFYRIGELVRFSIKEANLLFS</sequence>
<gene>
    <name evidence="1" type="ORF">BROSI_A0775</name>
</gene>
<keyword evidence="1" id="KW-0813">Transport</keyword>
<evidence type="ECO:0000313" key="2">
    <source>
        <dbReference type="Proteomes" id="UP000032309"/>
    </source>
</evidence>